<comment type="caution">
    <text evidence="2">The sequence shown here is derived from an EMBL/GenBank/DDBJ whole genome shotgun (WGS) entry which is preliminary data.</text>
</comment>
<proteinExistence type="predicted"/>
<reference evidence="2" key="1">
    <citation type="submission" date="2023-10" db="EMBL/GenBank/DDBJ databases">
        <title>Genome assemblies of two species of porcelain crab, Petrolisthes cinctipes and Petrolisthes manimaculis (Anomura: Porcellanidae).</title>
        <authorList>
            <person name="Angst P."/>
        </authorList>
    </citation>
    <scope>NUCLEOTIDE SEQUENCE</scope>
    <source>
        <strain evidence="2">PB745_01</strain>
        <tissue evidence="2">Gill</tissue>
    </source>
</reference>
<dbReference type="Proteomes" id="UP001286313">
    <property type="component" value="Unassembled WGS sequence"/>
</dbReference>
<feature type="region of interest" description="Disordered" evidence="1">
    <location>
        <begin position="80"/>
        <end position="102"/>
    </location>
</feature>
<sequence length="102" mass="10711">MSIFYVVASGRSRGSGGSALALVGVKGLRLRCQLGWRHQPPARPELLHTFTLHIYQTPRVEELGSGIKEATKGDVGNEVATLRGSDGGGGAVGNSPVCRRLA</sequence>
<dbReference type="AlphaFoldDB" id="A0AAE1BYT1"/>
<dbReference type="EMBL" id="JAWQEG010005482">
    <property type="protein sequence ID" value="KAK3857854.1"/>
    <property type="molecule type" value="Genomic_DNA"/>
</dbReference>
<organism evidence="2 3">
    <name type="scientific">Petrolisthes cinctipes</name>
    <name type="common">Flat porcelain crab</name>
    <dbReference type="NCBI Taxonomy" id="88211"/>
    <lineage>
        <taxon>Eukaryota</taxon>
        <taxon>Metazoa</taxon>
        <taxon>Ecdysozoa</taxon>
        <taxon>Arthropoda</taxon>
        <taxon>Crustacea</taxon>
        <taxon>Multicrustacea</taxon>
        <taxon>Malacostraca</taxon>
        <taxon>Eumalacostraca</taxon>
        <taxon>Eucarida</taxon>
        <taxon>Decapoda</taxon>
        <taxon>Pleocyemata</taxon>
        <taxon>Anomura</taxon>
        <taxon>Galatheoidea</taxon>
        <taxon>Porcellanidae</taxon>
        <taxon>Petrolisthes</taxon>
    </lineage>
</organism>
<name>A0AAE1BYT1_PETCI</name>
<accession>A0AAE1BYT1</accession>
<evidence type="ECO:0000313" key="2">
    <source>
        <dbReference type="EMBL" id="KAK3857854.1"/>
    </source>
</evidence>
<keyword evidence="3" id="KW-1185">Reference proteome</keyword>
<gene>
    <name evidence="2" type="ORF">Pcinc_035901</name>
</gene>
<evidence type="ECO:0000256" key="1">
    <source>
        <dbReference type="SAM" id="MobiDB-lite"/>
    </source>
</evidence>
<protein>
    <submittedName>
        <fullName evidence="2">Uncharacterized protein</fullName>
    </submittedName>
</protein>
<evidence type="ECO:0000313" key="3">
    <source>
        <dbReference type="Proteomes" id="UP001286313"/>
    </source>
</evidence>